<protein>
    <submittedName>
        <fullName evidence="2">Uncharacterized protein</fullName>
    </submittedName>
</protein>
<evidence type="ECO:0000313" key="6">
    <source>
        <dbReference type="Proteomes" id="UP000663877"/>
    </source>
</evidence>
<sequence length="98" mass="10921">MVPTRVLIKYGPYKSFTGVGHKPDRIKGLEIFLTNLGYSVSTETIPIRNVCEVHAYDLKVFECDIRDLQFSGDGDLDDLCHQALRKITDVTSPSSTSS</sequence>
<evidence type="ECO:0000313" key="2">
    <source>
        <dbReference type="EMBL" id="CAF0732102.1"/>
    </source>
</evidence>
<organism evidence="2 6">
    <name type="scientific">Adineta steineri</name>
    <dbReference type="NCBI Taxonomy" id="433720"/>
    <lineage>
        <taxon>Eukaryota</taxon>
        <taxon>Metazoa</taxon>
        <taxon>Spiralia</taxon>
        <taxon>Gnathifera</taxon>
        <taxon>Rotifera</taxon>
        <taxon>Eurotatoria</taxon>
        <taxon>Bdelloidea</taxon>
        <taxon>Adinetida</taxon>
        <taxon>Adinetidae</taxon>
        <taxon>Adineta</taxon>
    </lineage>
</organism>
<comment type="similarity">
    <text evidence="1">Belongs to the UPF0728 family.</text>
</comment>
<dbReference type="AlphaFoldDB" id="A0A813NAQ5"/>
<dbReference type="Proteomes" id="UP000663832">
    <property type="component" value="Unassembled WGS sequence"/>
</dbReference>
<dbReference type="Pfam" id="PF15092">
    <property type="entry name" value="UPF0728"/>
    <property type="match status" value="1"/>
</dbReference>
<dbReference type="InterPro" id="IPR027885">
    <property type="entry name" value="UPF0728"/>
</dbReference>
<keyword evidence="5" id="KW-1185">Reference proteome</keyword>
<dbReference type="PANTHER" id="PTHR28448">
    <property type="entry name" value="UPF0728 PROTEIN C10ORF53"/>
    <property type="match status" value="1"/>
</dbReference>
<evidence type="ECO:0000313" key="5">
    <source>
        <dbReference type="Proteomes" id="UP000663832"/>
    </source>
</evidence>
<dbReference type="EMBL" id="CAJNOM010000300">
    <property type="protein sequence ID" value="CAF1335193.1"/>
    <property type="molecule type" value="Genomic_DNA"/>
</dbReference>
<name>A0A813NAQ5_9BILA</name>
<dbReference type="EMBL" id="CAJNOI010000003">
    <property type="protein sequence ID" value="CAF0732102.1"/>
    <property type="molecule type" value="Genomic_DNA"/>
</dbReference>
<reference evidence="2" key="1">
    <citation type="submission" date="2021-02" db="EMBL/GenBank/DDBJ databases">
        <authorList>
            <person name="Nowell W R."/>
        </authorList>
    </citation>
    <scope>NUCLEOTIDE SEQUENCE</scope>
</reference>
<dbReference type="OrthoDB" id="10003460at2759"/>
<dbReference type="Proteomes" id="UP000663877">
    <property type="component" value="Unassembled WGS sequence"/>
</dbReference>
<gene>
    <name evidence="2" type="ORF">BJG266_LOCUS1252</name>
    <name evidence="3" type="ORF">QVE165_LOCUS33117</name>
    <name evidence="4" type="ORF">QVE165_LOCUS33228</name>
</gene>
<accession>A0A813NAQ5</accession>
<evidence type="ECO:0000313" key="3">
    <source>
        <dbReference type="EMBL" id="CAF1335193.1"/>
    </source>
</evidence>
<dbReference type="PANTHER" id="PTHR28448:SF1">
    <property type="entry name" value="UPF0728 PROTEIN C10ORF53"/>
    <property type="match status" value="1"/>
</dbReference>
<comment type="caution">
    <text evidence="2">The sequence shown here is derived from an EMBL/GenBank/DDBJ whole genome shotgun (WGS) entry which is preliminary data.</text>
</comment>
<proteinExistence type="inferred from homology"/>
<evidence type="ECO:0000313" key="4">
    <source>
        <dbReference type="EMBL" id="CAF1337198.1"/>
    </source>
</evidence>
<evidence type="ECO:0000256" key="1">
    <source>
        <dbReference type="ARBA" id="ARBA00009973"/>
    </source>
</evidence>
<dbReference type="EMBL" id="CAJNOM010000302">
    <property type="protein sequence ID" value="CAF1337198.1"/>
    <property type="molecule type" value="Genomic_DNA"/>
</dbReference>